<dbReference type="PANTHER" id="PTHR21011:SF1">
    <property type="entry name" value="SMALL RIBOSOMAL SUBUNIT PROTEIN BS6M"/>
    <property type="match status" value="1"/>
</dbReference>
<dbReference type="OrthoDB" id="10259681at2759"/>
<protein>
    <recommendedName>
        <fullName evidence="4">Ribosomal protein S6</fullName>
    </recommendedName>
</protein>
<evidence type="ECO:0000313" key="3">
    <source>
        <dbReference type="Proteomes" id="UP000053927"/>
    </source>
</evidence>
<name>R7S010_STEHR</name>
<proteinExistence type="inferred from homology"/>
<dbReference type="PANTHER" id="PTHR21011">
    <property type="entry name" value="MITOCHONDRIAL 28S RIBOSOMAL PROTEIN S6"/>
    <property type="match status" value="1"/>
</dbReference>
<accession>R7S010</accession>
<dbReference type="NCBIfam" id="TIGR00166">
    <property type="entry name" value="S6"/>
    <property type="match status" value="1"/>
</dbReference>
<dbReference type="AlphaFoldDB" id="R7S010"/>
<reference evidence="3" key="1">
    <citation type="journal article" date="2012" name="Science">
        <title>The Paleozoic origin of enzymatic lignin decomposition reconstructed from 31 fungal genomes.</title>
        <authorList>
            <person name="Floudas D."/>
            <person name="Binder M."/>
            <person name="Riley R."/>
            <person name="Barry K."/>
            <person name="Blanchette R.A."/>
            <person name="Henrissat B."/>
            <person name="Martinez A.T."/>
            <person name="Otillar R."/>
            <person name="Spatafora J.W."/>
            <person name="Yadav J.S."/>
            <person name="Aerts A."/>
            <person name="Benoit I."/>
            <person name="Boyd A."/>
            <person name="Carlson A."/>
            <person name="Copeland A."/>
            <person name="Coutinho P.M."/>
            <person name="de Vries R.P."/>
            <person name="Ferreira P."/>
            <person name="Findley K."/>
            <person name="Foster B."/>
            <person name="Gaskell J."/>
            <person name="Glotzer D."/>
            <person name="Gorecki P."/>
            <person name="Heitman J."/>
            <person name="Hesse C."/>
            <person name="Hori C."/>
            <person name="Igarashi K."/>
            <person name="Jurgens J.A."/>
            <person name="Kallen N."/>
            <person name="Kersten P."/>
            <person name="Kohler A."/>
            <person name="Kuees U."/>
            <person name="Kumar T.K.A."/>
            <person name="Kuo A."/>
            <person name="LaButti K."/>
            <person name="Larrondo L.F."/>
            <person name="Lindquist E."/>
            <person name="Ling A."/>
            <person name="Lombard V."/>
            <person name="Lucas S."/>
            <person name="Lundell T."/>
            <person name="Martin R."/>
            <person name="McLaughlin D.J."/>
            <person name="Morgenstern I."/>
            <person name="Morin E."/>
            <person name="Murat C."/>
            <person name="Nagy L.G."/>
            <person name="Nolan M."/>
            <person name="Ohm R.A."/>
            <person name="Patyshakuliyeva A."/>
            <person name="Rokas A."/>
            <person name="Ruiz-Duenas F.J."/>
            <person name="Sabat G."/>
            <person name="Salamov A."/>
            <person name="Samejima M."/>
            <person name="Schmutz J."/>
            <person name="Slot J.C."/>
            <person name="St John F."/>
            <person name="Stenlid J."/>
            <person name="Sun H."/>
            <person name="Sun S."/>
            <person name="Syed K."/>
            <person name="Tsang A."/>
            <person name="Wiebenga A."/>
            <person name="Young D."/>
            <person name="Pisabarro A."/>
            <person name="Eastwood D.C."/>
            <person name="Martin F."/>
            <person name="Cullen D."/>
            <person name="Grigoriev I.V."/>
            <person name="Hibbett D.S."/>
        </authorList>
    </citation>
    <scope>NUCLEOTIDE SEQUENCE [LARGE SCALE GENOMIC DNA]</scope>
    <source>
        <strain evidence="3">FP-91666</strain>
    </source>
</reference>
<dbReference type="Gene3D" id="3.30.70.60">
    <property type="match status" value="1"/>
</dbReference>
<sequence>MPLYNILVIAAHNPQYIHIKELVRQSALQILDNGGVVRSLNYMGTQTLPQRMRRHKQIFEHGDYWTMSFDASPKSQKSLSSILRKDPRVIRSTVIKMGERPEELIGSSLLSPFSFLLHSSS</sequence>
<evidence type="ECO:0000313" key="2">
    <source>
        <dbReference type="EMBL" id="EIM79907.1"/>
    </source>
</evidence>
<dbReference type="Pfam" id="PF01250">
    <property type="entry name" value="Ribosomal_S6"/>
    <property type="match status" value="1"/>
</dbReference>
<dbReference type="EMBL" id="JH687400">
    <property type="protein sequence ID" value="EIM79907.1"/>
    <property type="molecule type" value="Genomic_DNA"/>
</dbReference>
<dbReference type="GO" id="GO:0005763">
    <property type="term" value="C:mitochondrial small ribosomal subunit"/>
    <property type="evidence" value="ECO:0007669"/>
    <property type="project" value="TreeGrafter"/>
</dbReference>
<dbReference type="InterPro" id="IPR000529">
    <property type="entry name" value="Ribosomal_bS6"/>
</dbReference>
<dbReference type="GeneID" id="18806479"/>
<dbReference type="eggNOG" id="KOG4708">
    <property type="taxonomic scope" value="Eukaryota"/>
</dbReference>
<comment type="similarity">
    <text evidence="1">Belongs to the bacterial ribosomal protein bS6 family.</text>
</comment>
<dbReference type="GO" id="GO:0003735">
    <property type="term" value="F:structural constituent of ribosome"/>
    <property type="evidence" value="ECO:0007669"/>
    <property type="project" value="InterPro"/>
</dbReference>
<dbReference type="RefSeq" id="XP_007310875.1">
    <property type="nucleotide sequence ID" value="XM_007310813.1"/>
</dbReference>
<dbReference type="GO" id="GO:0070181">
    <property type="term" value="F:small ribosomal subunit rRNA binding"/>
    <property type="evidence" value="ECO:0007669"/>
    <property type="project" value="TreeGrafter"/>
</dbReference>
<dbReference type="InterPro" id="IPR035980">
    <property type="entry name" value="Ribosomal_bS6_sf"/>
</dbReference>
<dbReference type="KEGG" id="shs:STEHIDRAFT_68936"/>
<keyword evidence="3" id="KW-1185">Reference proteome</keyword>
<dbReference type="SUPFAM" id="SSF54995">
    <property type="entry name" value="Ribosomal protein S6"/>
    <property type="match status" value="1"/>
</dbReference>
<dbReference type="GO" id="GO:0006412">
    <property type="term" value="P:translation"/>
    <property type="evidence" value="ECO:0007669"/>
    <property type="project" value="InterPro"/>
</dbReference>
<evidence type="ECO:0000256" key="1">
    <source>
        <dbReference type="ARBA" id="ARBA00009512"/>
    </source>
</evidence>
<dbReference type="Proteomes" id="UP000053927">
    <property type="component" value="Unassembled WGS sequence"/>
</dbReference>
<evidence type="ECO:0008006" key="4">
    <source>
        <dbReference type="Google" id="ProtNLM"/>
    </source>
</evidence>
<dbReference type="CDD" id="cd15465">
    <property type="entry name" value="bS6_mito"/>
    <property type="match status" value="1"/>
</dbReference>
<organism evidence="2 3">
    <name type="scientific">Stereum hirsutum (strain FP-91666)</name>
    <name type="common">White-rot fungus</name>
    <dbReference type="NCBI Taxonomy" id="721885"/>
    <lineage>
        <taxon>Eukaryota</taxon>
        <taxon>Fungi</taxon>
        <taxon>Dikarya</taxon>
        <taxon>Basidiomycota</taxon>
        <taxon>Agaricomycotina</taxon>
        <taxon>Agaricomycetes</taxon>
        <taxon>Russulales</taxon>
        <taxon>Stereaceae</taxon>
        <taxon>Stereum</taxon>
    </lineage>
</organism>
<gene>
    <name evidence="2" type="ORF">STEHIDRAFT_68936</name>
</gene>
<dbReference type="OMA" id="HQIGDYW"/>
<dbReference type="InterPro" id="IPR014717">
    <property type="entry name" value="Transl_elong_EF1B/ribsomal_bS6"/>
</dbReference>